<keyword evidence="6" id="KW-1205">Fibrinolytic toxin</keyword>
<comment type="subcellular location">
    <subcellularLocation>
        <location evidence="1">Secreted</location>
        <location evidence="1">Extracellular space</location>
    </subcellularLocation>
</comment>
<accession>A0AAV1J3L7</accession>
<dbReference type="PANTHER" id="PTHR24252:SF7">
    <property type="entry name" value="HYALIN"/>
    <property type="match status" value="1"/>
</dbReference>
<proteinExistence type="predicted"/>
<dbReference type="FunFam" id="2.40.10.10:FF:000068">
    <property type="entry name" value="transmembrane protease serine 2"/>
    <property type="match status" value="1"/>
</dbReference>
<comment type="caution">
    <text evidence="9">The sequence shown here is derived from an EMBL/GenBank/DDBJ whole genome shotgun (WGS) entry which is preliminary data.</text>
</comment>
<dbReference type="EMBL" id="CAVLEF010000004">
    <property type="protein sequence ID" value="CAK1543136.1"/>
    <property type="molecule type" value="Genomic_DNA"/>
</dbReference>
<dbReference type="PANTHER" id="PTHR24252">
    <property type="entry name" value="ACROSIN-RELATED"/>
    <property type="match status" value="1"/>
</dbReference>
<keyword evidence="3" id="KW-1015">Disulfide bond</keyword>
<dbReference type="PROSITE" id="PS50240">
    <property type="entry name" value="TRYPSIN_DOM"/>
    <property type="match status" value="1"/>
</dbReference>
<keyword evidence="4" id="KW-1199">Hemostasis impairing toxin</keyword>
<dbReference type="AlphaFoldDB" id="A0AAV1J3L7"/>
<protein>
    <recommendedName>
        <fullName evidence="8">Peptidase S1 domain-containing protein</fullName>
    </recommendedName>
</protein>
<dbReference type="GO" id="GO:0090729">
    <property type="term" value="F:toxin activity"/>
    <property type="evidence" value="ECO:0007669"/>
    <property type="project" value="UniProtKB-KW"/>
</dbReference>
<dbReference type="CDD" id="cd00190">
    <property type="entry name" value="Tryp_SPc"/>
    <property type="match status" value="1"/>
</dbReference>
<organism evidence="9 10">
    <name type="scientific">Leptosia nina</name>
    <dbReference type="NCBI Taxonomy" id="320188"/>
    <lineage>
        <taxon>Eukaryota</taxon>
        <taxon>Metazoa</taxon>
        <taxon>Ecdysozoa</taxon>
        <taxon>Arthropoda</taxon>
        <taxon>Hexapoda</taxon>
        <taxon>Insecta</taxon>
        <taxon>Pterygota</taxon>
        <taxon>Neoptera</taxon>
        <taxon>Endopterygota</taxon>
        <taxon>Lepidoptera</taxon>
        <taxon>Glossata</taxon>
        <taxon>Ditrysia</taxon>
        <taxon>Papilionoidea</taxon>
        <taxon>Pieridae</taxon>
        <taxon>Pierinae</taxon>
        <taxon>Leptosia</taxon>
    </lineage>
</organism>
<dbReference type="SMART" id="SM00020">
    <property type="entry name" value="Tryp_SPc"/>
    <property type="match status" value="1"/>
</dbReference>
<dbReference type="Gene3D" id="2.40.10.10">
    <property type="entry name" value="Trypsin-like serine proteases"/>
    <property type="match status" value="1"/>
</dbReference>
<sequence>MNALVVLVYILPFIYGEEWPLHNSAYGYLTRYAIPLGEKIRKAEEAYIANGGNARIVGGVPSDLGRHPYQVGIISDILDTNNMGVCGGSLISANRVLTAAHCWFDGTHLAWRFTIVLGSVFLFSGGTRIQSRNIALHPLWSPELLRNDIGVIYLPHDIQFSAYISPVALPSKEDEEESFSGIRAIASGYGITADGQQMTISQDLNHVQLTVIRNEVCAYYFPSVIQDSHLCTSSLGGASICIGDTGGPLVIERNGQSTLIGVASFVSNHGCQKGIPASFTRVTSYLGFIKEHS</sequence>
<evidence type="ECO:0000259" key="8">
    <source>
        <dbReference type="PROSITE" id="PS50240"/>
    </source>
</evidence>
<gene>
    <name evidence="9" type="ORF">LNINA_LOCUS2971</name>
</gene>
<keyword evidence="2" id="KW-0800">Toxin</keyword>
<name>A0AAV1J3L7_9NEOP</name>
<evidence type="ECO:0000313" key="9">
    <source>
        <dbReference type="EMBL" id="CAK1543136.1"/>
    </source>
</evidence>
<evidence type="ECO:0000256" key="2">
    <source>
        <dbReference type="ARBA" id="ARBA00022656"/>
    </source>
</evidence>
<evidence type="ECO:0000256" key="3">
    <source>
        <dbReference type="ARBA" id="ARBA00023157"/>
    </source>
</evidence>
<feature type="signal peptide" evidence="7">
    <location>
        <begin position="1"/>
        <end position="16"/>
    </location>
</feature>
<feature type="chain" id="PRO_5043348255" description="Peptidase S1 domain-containing protein" evidence="7">
    <location>
        <begin position="17"/>
        <end position="293"/>
    </location>
</feature>
<evidence type="ECO:0000256" key="1">
    <source>
        <dbReference type="ARBA" id="ARBA00004239"/>
    </source>
</evidence>
<evidence type="ECO:0000256" key="5">
    <source>
        <dbReference type="ARBA" id="ARBA00055534"/>
    </source>
</evidence>
<reference evidence="9 10" key="1">
    <citation type="submission" date="2023-11" db="EMBL/GenBank/DDBJ databases">
        <authorList>
            <person name="Okamura Y."/>
        </authorList>
    </citation>
    <scope>NUCLEOTIDE SEQUENCE [LARGE SCALE GENOMIC DNA]</scope>
</reference>
<dbReference type="InterPro" id="IPR043504">
    <property type="entry name" value="Peptidase_S1_PA_chymotrypsin"/>
</dbReference>
<evidence type="ECO:0000256" key="7">
    <source>
        <dbReference type="SAM" id="SignalP"/>
    </source>
</evidence>
<dbReference type="PROSITE" id="PS00134">
    <property type="entry name" value="TRYPSIN_HIS"/>
    <property type="match status" value="1"/>
</dbReference>
<dbReference type="GO" id="GO:0006508">
    <property type="term" value="P:proteolysis"/>
    <property type="evidence" value="ECO:0007669"/>
    <property type="project" value="InterPro"/>
</dbReference>
<dbReference type="SUPFAM" id="SSF50494">
    <property type="entry name" value="Trypsin-like serine proteases"/>
    <property type="match status" value="1"/>
</dbReference>
<dbReference type="PRINTS" id="PR00722">
    <property type="entry name" value="CHYMOTRYPSIN"/>
</dbReference>
<evidence type="ECO:0000313" key="10">
    <source>
        <dbReference type="Proteomes" id="UP001497472"/>
    </source>
</evidence>
<dbReference type="InterPro" id="IPR001314">
    <property type="entry name" value="Peptidase_S1A"/>
</dbReference>
<evidence type="ECO:0000256" key="6">
    <source>
        <dbReference type="ARBA" id="ARBA00084094"/>
    </source>
</evidence>
<dbReference type="Proteomes" id="UP001497472">
    <property type="component" value="Unassembled WGS sequence"/>
</dbReference>
<dbReference type="InterPro" id="IPR001254">
    <property type="entry name" value="Trypsin_dom"/>
</dbReference>
<dbReference type="GO" id="GO:0005576">
    <property type="term" value="C:extracellular region"/>
    <property type="evidence" value="ECO:0007669"/>
    <property type="project" value="UniProtKB-SubCell"/>
</dbReference>
<dbReference type="InterPro" id="IPR009003">
    <property type="entry name" value="Peptidase_S1_PA"/>
</dbReference>
<comment type="function">
    <text evidence="5">Fibrinolytic activity; shows preferential cleavage of Arg-Gly bonds in all three fibrinogen chains. Contact with the caterpillars causes severe bleeding, due the anticoagulant effect of the protein.</text>
</comment>
<dbReference type="Pfam" id="PF00089">
    <property type="entry name" value="Trypsin"/>
    <property type="match status" value="1"/>
</dbReference>
<feature type="domain" description="Peptidase S1" evidence="8">
    <location>
        <begin position="56"/>
        <end position="293"/>
    </location>
</feature>
<keyword evidence="10" id="KW-1185">Reference proteome</keyword>
<evidence type="ECO:0000256" key="4">
    <source>
        <dbReference type="ARBA" id="ARBA00023240"/>
    </source>
</evidence>
<dbReference type="GO" id="GO:0004252">
    <property type="term" value="F:serine-type endopeptidase activity"/>
    <property type="evidence" value="ECO:0007669"/>
    <property type="project" value="InterPro"/>
</dbReference>
<dbReference type="InterPro" id="IPR018114">
    <property type="entry name" value="TRYPSIN_HIS"/>
</dbReference>
<keyword evidence="7" id="KW-0732">Signal</keyword>